<evidence type="ECO:0000256" key="8">
    <source>
        <dbReference type="ARBA" id="ARBA00022989"/>
    </source>
</evidence>
<dbReference type="Gene3D" id="6.10.340.10">
    <property type="match status" value="1"/>
</dbReference>
<dbReference type="InterPro" id="IPR004358">
    <property type="entry name" value="Sig_transdc_His_kin-like_C"/>
</dbReference>
<feature type="domain" description="HAMP" evidence="13">
    <location>
        <begin position="168"/>
        <end position="220"/>
    </location>
</feature>
<evidence type="ECO:0000256" key="3">
    <source>
        <dbReference type="ARBA" id="ARBA00012438"/>
    </source>
</evidence>
<comment type="caution">
    <text evidence="14">The sequence shown here is derived from an EMBL/GenBank/DDBJ whole genome shotgun (WGS) entry which is preliminary data.</text>
</comment>
<feature type="domain" description="Histidine kinase" evidence="12">
    <location>
        <begin position="228"/>
        <end position="421"/>
    </location>
</feature>
<dbReference type="PROSITE" id="PS50109">
    <property type="entry name" value="HIS_KIN"/>
    <property type="match status" value="1"/>
</dbReference>
<dbReference type="GO" id="GO:0016301">
    <property type="term" value="F:kinase activity"/>
    <property type="evidence" value="ECO:0007669"/>
    <property type="project" value="UniProtKB-KW"/>
</dbReference>
<evidence type="ECO:0000256" key="5">
    <source>
        <dbReference type="ARBA" id="ARBA00022679"/>
    </source>
</evidence>
<comment type="catalytic activity">
    <reaction evidence="1">
        <text>ATP + protein L-histidine = ADP + protein N-phospho-L-histidine.</text>
        <dbReference type="EC" id="2.7.13.3"/>
    </reaction>
</comment>
<dbReference type="InterPro" id="IPR036097">
    <property type="entry name" value="HisK_dim/P_sf"/>
</dbReference>
<evidence type="ECO:0000259" key="12">
    <source>
        <dbReference type="PROSITE" id="PS50109"/>
    </source>
</evidence>
<evidence type="ECO:0000256" key="4">
    <source>
        <dbReference type="ARBA" id="ARBA00022553"/>
    </source>
</evidence>
<keyword evidence="8 11" id="KW-1133">Transmembrane helix</keyword>
<feature type="transmembrane region" description="Helical" evidence="11">
    <location>
        <begin position="142"/>
        <end position="163"/>
    </location>
</feature>
<dbReference type="PANTHER" id="PTHR45436">
    <property type="entry name" value="SENSOR HISTIDINE KINASE YKOH"/>
    <property type="match status" value="1"/>
</dbReference>
<dbReference type="SUPFAM" id="SSF158472">
    <property type="entry name" value="HAMP domain-like"/>
    <property type="match status" value="1"/>
</dbReference>
<evidence type="ECO:0000256" key="7">
    <source>
        <dbReference type="ARBA" id="ARBA00022777"/>
    </source>
</evidence>
<dbReference type="CDD" id="cd00082">
    <property type="entry name" value="HisKA"/>
    <property type="match status" value="1"/>
</dbReference>
<organism evidence="14 15">
    <name type="scientific">Amycolatopsis minnesotensis</name>
    <dbReference type="NCBI Taxonomy" id="337894"/>
    <lineage>
        <taxon>Bacteria</taxon>
        <taxon>Bacillati</taxon>
        <taxon>Actinomycetota</taxon>
        <taxon>Actinomycetes</taxon>
        <taxon>Pseudonocardiales</taxon>
        <taxon>Pseudonocardiaceae</taxon>
        <taxon>Amycolatopsis</taxon>
    </lineage>
</organism>
<name>A0ABN2QJ48_9PSEU</name>
<dbReference type="InterPro" id="IPR036890">
    <property type="entry name" value="HATPase_C_sf"/>
</dbReference>
<evidence type="ECO:0000256" key="6">
    <source>
        <dbReference type="ARBA" id="ARBA00022692"/>
    </source>
</evidence>
<evidence type="ECO:0000256" key="11">
    <source>
        <dbReference type="SAM" id="Phobius"/>
    </source>
</evidence>
<protein>
    <recommendedName>
        <fullName evidence="3">histidine kinase</fullName>
        <ecNumber evidence="3">2.7.13.3</ecNumber>
    </recommendedName>
</protein>
<dbReference type="RefSeq" id="WP_344416306.1">
    <property type="nucleotide sequence ID" value="NZ_BAAANN010000007.1"/>
</dbReference>
<dbReference type="InterPro" id="IPR050428">
    <property type="entry name" value="TCS_sensor_his_kinase"/>
</dbReference>
<evidence type="ECO:0000256" key="9">
    <source>
        <dbReference type="ARBA" id="ARBA00023012"/>
    </source>
</evidence>
<dbReference type="InterPro" id="IPR003661">
    <property type="entry name" value="HisK_dim/P_dom"/>
</dbReference>
<proteinExistence type="predicted"/>
<dbReference type="Gene3D" id="1.10.287.130">
    <property type="match status" value="1"/>
</dbReference>
<keyword evidence="15" id="KW-1185">Reference proteome</keyword>
<dbReference type="Pfam" id="PF02518">
    <property type="entry name" value="HATPase_c"/>
    <property type="match status" value="1"/>
</dbReference>
<dbReference type="EMBL" id="BAAANN010000007">
    <property type="protein sequence ID" value="GAA1952349.1"/>
    <property type="molecule type" value="Genomic_DNA"/>
</dbReference>
<dbReference type="Pfam" id="PF00672">
    <property type="entry name" value="HAMP"/>
    <property type="match status" value="1"/>
</dbReference>
<dbReference type="PRINTS" id="PR00344">
    <property type="entry name" value="BCTRLSENSOR"/>
</dbReference>
<evidence type="ECO:0000259" key="13">
    <source>
        <dbReference type="PROSITE" id="PS50885"/>
    </source>
</evidence>
<dbReference type="SMART" id="SM00387">
    <property type="entry name" value="HATPase_c"/>
    <property type="match status" value="1"/>
</dbReference>
<dbReference type="PROSITE" id="PS50885">
    <property type="entry name" value="HAMP"/>
    <property type="match status" value="1"/>
</dbReference>
<keyword evidence="9" id="KW-0902">Two-component regulatory system</keyword>
<dbReference type="SMART" id="SM00304">
    <property type="entry name" value="HAMP"/>
    <property type="match status" value="1"/>
</dbReference>
<keyword evidence="4" id="KW-0597">Phosphoprotein</keyword>
<keyword evidence="7 14" id="KW-0418">Kinase</keyword>
<keyword evidence="5" id="KW-0808">Transferase</keyword>
<sequence length="422" mass="44504">MRKRIVTLTVLAAVLAISLFGLPLAVGVSRYFTEDEHAVLERVADSTALSVSDELADGLPMPPVTSPRKGVRVAVYGPGGTRLAGEGPPVADEVVLGAHIDDFVAGDVDGDTAIAVPVMSGARLTGVVRAATSHAEVRQRTAVTWLTMLFLALIAIAATWLVARRLAARLARPLEELSTAAERLGDGDFTVRAHRAGIPEIDSVADTLDTTARRVGDTLARERAFSSEASHQLRTPLTGLRLQLEAGLETPGTERAALEAGVVSADRLEQTIADLMELARHRPAASEPVDVDTLLEEVRQSWESLLAASARELRIVVDQPPRPVVPPAAVRQILTVLLDNAVTHGRGTVTVTARDASDVFALDVADEGPGLDGDEDPFGRTGKGHGIGLALARTLAEAEGGRLRLTVPSPPTFTLLLPVAVS</sequence>
<dbReference type="SUPFAM" id="SSF47384">
    <property type="entry name" value="Homodimeric domain of signal transducing histidine kinase"/>
    <property type="match status" value="1"/>
</dbReference>
<dbReference type="Proteomes" id="UP001501116">
    <property type="component" value="Unassembled WGS sequence"/>
</dbReference>
<keyword evidence="6 11" id="KW-0812">Transmembrane</keyword>
<dbReference type="SMART" id="SM00388">
    <property type="entry name" value="HisKA"/>
    <property type="match status" value="1"/>
</dbReference>
<dbReference type="SUPFAM" id="SSF55874">
    <property type="entry name" value="ATPase domain of HSP90 chaperone/DNA topoisomerase II/histidine kinase"/>
    <property type="match status" value="1"/>
</dbReference>
<dbReference type="InterPro" id="IPR005467">
    <property type="entry name" value="His_kinase_dom"/>
</dbReference>
<dbReference type="PANTHER" id="PTHR45436:SF5">
    <property type="entry name" value="SENSOR HISTIDINE KINASE TRCS"/>
    <property type="match status" value="1"/>
</dbReference>
<gene>
    <name evidence="14" type="ORF">GCM10009754_21650</name>
</gene>
<dbReference type="Gene3D" id="3.30.565.10">
    <property type="entry name" value="Histidine kinase-like ATPase, C-terminal domain"/>
    <property type="match status" value="1"/>
</dbReference>
<dbReference type="InterPro" id="IPR003660">
    <property type="entry name" value="HAMP_dom"/>
</dbReference>
<dbReference type="Pfam" id="PF00512">
    <property type="entry name" value="HisKA"/>
    <property type="match status" value="1"/>
</dbReference>
<reference evidence="14 15" key="1">
    <citation type="journal article" date="2019" name="Int. J. Syst. Evol. Microbiol.">
        <title>The Global Catalogue of Microorganisms (GCM) 10K type strain sequencing project: providing services to taxonomists for standard genome sequencing and annotation.</title>
        <authorList>
            <consortium name="The Broad Institute Genomics Platform"/>
            <consortium name="The Broad Institute Genome Sequencing Center for Infectious Disease"/>
            <person name="Wu L."/>
            <person name="Ma J."/>
        </authorList>
    </citation>
    <scope>NUCLEOTIDE SEQUENCE [LARGE SCALE GENOMIC DNA]</scope>
    <source>
        <strain evidence="14 15">JCM 14545</strain>
    </source>
</reference>
<evidence type="ECO:0000256" key="2">
    <source>
        <dbReference type="ARBA" id="ARBA00004236"/>
    </source>
</evidence>
<dbReference type="CDD" id="cd06225">
    <property type="entry name" value="HAMP"/>
    <property type="match status" value="1"/>
</dbReference>
<evidence type="ECO:0000313" key="15">
    <source>
        <dbReference type="Proteomes" id="UP001501116"/>
    </source>
</evidence>
<comment type="subcellular location">
    <subcellularLocation>
        <location evidence="2">Cell membrane</location>
    </subcellularLocation>
</comment>
<accession>A0ABN2QJ48</accession>
<evidence type="ECO:0000256" key="10">
    <source>
        <dbReference type="ARBA" id="ARBA00023136"/>
    </source>
</evidence>
<evidence type="ECO:0000313" key="14">
    <source>
        <dbReference type="EMBL" id="GAA1952349.1"/>
    </source>
</evidence>
<evidence type="ECO:0000256" key="1">
    <source>
        <dbReference type="ARBA" id="ARBA00000085"/>
    </source>
</evidence>
<keyword evidence="10 11" id="KW-0472">Membrane</keyword>
<dbReference type="EC" id="2.7.13.3" evidence="3"/>
<dbReference type="InterPro" id="IPR003594">
    <property type="entry name" value="HATPase_dom"/>
</dbReference>